<protein>
    <submittedName>
        <fullName evidence="1">Uncharacterized protein</fullName>
    </submittedName>
</protein>
<sequence length="80" mass="9390">MKFFKKRRQPKEGFVLIKLCPVCGSSKLREFNFLSGWYTQLQYICEACGYSGPLFLEVEVEKTELDHQNNVEPVNREDNL</sequence>
<name>A0AAF0D1K3_ODILC</name>
<gene>
    <name evidence="1" type="ORF">OdinLCB4_005635</name>
</gene>
<dbReference type="Proteomes" id="UP000186851">
    <property type="component" value="Chromosome"/>
</dbReference>
<dbReference type="KEGG" id="oyw:OdinLCB4_005635"/>
<organism evidence="1 2">
    <name type="scientific">Odinarchaeota yellowstonii (strain LCB_4)</name>
    <dbReference type="NCBI Taxonomy" id="1841599"/>
    <lineage>
        <taxon>Archaea</taxon>
        <taxon>Promethearchaeati</taxon>
        <taxon>Candidatus Odinarchaeota</taxon>
        <taxon>Candidatus Odinarchaeia</taxon>
        <taxon>Candidatus Odinarchaeales</taxon>
        <taxon>Candidatus Odinarchaeaceae</taxon>
        <taxon>Candidatus Odinarchaeum</taxon>
    </lineage>
</organism>
<accession>A0AAF0D1K3</accession>
<reference evidence="1" key="2">
    <citation type="journal article" date="2022" name="Nat. Microbiol.">
        <title>A closed Candidatus Odinarchaeum chromosome exposes Asgard archaeal viruses.</title>
        <authorList>
            <person name="Tamarit D."/>
            <person name="Caceres E.F."/>
            <person name="Krupovic M."/>
            <person name="Nijland R."/>
            <person name="Eme L."/>
            <person name="Robinson N.P."/>
            <person name="Ettema T.J.G."/>
        </authorList>
    </citation>
    <scope>NUCLEOTIDE SEQUENCE</scope>
    <source>
        <strain evidence="1">LCB_4</strain>
    </source>
</reference>
<evidence type="ECO:0000313" key="2">
    <source>
        <dbReference type="Proteomes" id="UP000186851"/>
    </source>
</evidence>
<proteinExistence type="predicted"/>
<dbReference type="EMBL" id="CP091871">
    <property type="protein sequence ID" value="WEU39950.1"/>
    <property type="molecule type" value="Genomic_DNA"/>
</dbReference>
<evidence type="ECO:0000313" key="1">
    <source>
        <dbReference type="EMBL" id="WEU39950.1"/>
    </source>
</evidence>
<dbReference type="AlphaFoldDB" id="A0AAF0D1K3"/>
<reference evidence="1" key="1">
    <citation type="journal article" date="2017" name="Nature">
        <title>Asgard archaea illuminate the origin of eukaryotic cellular complexity.</title>
        <authorList>
            <person name="Zaremba-Niedzwiedzka K."/>
            <person name="Caceres E.F."/>
            <person name="Saw J.H."/>
            <person name="Backstrom D."/>
            <person name="Juzokaite L."/>
            <person name="Vancaester E."/>
            <person name="Seitz K.W."/>
            <person name="Anantharaman K."/>
            <person name="Starnawski P."/>
            <person name="Kjeldsen K.U."/>
            <person name="Scott M.B."/>
            <person name="Nunoura T."/>
            <person name="Banfield J.F."/>
            <person name="Schramm A."/>
            <person name="Baker B.J."/>
            <person name="Spang A."/>
            <person name="Ettema T.J.G."/>
        </authorList>
    </citation>
    <scope>NUCLEOTIDE SEQUENCE</scope>
    <source>
        <strain evidence="1">LCB_4</strain>
    </source>
</reference>